<gene>
    <name evidence="2" type="ORF">DM860_017028</name>
</gene>
<evidence type="ECO:0000313" key="2">
    <source>
        <dbReference type="EMBL" id="RAL46987.1"/>
    </source>
</evidence>
<dbReference type="InterPro" id="IPR016549">
    <property type="entry name" value="UCP009193"/>
</dbReference>
<dbReference type="PANTHER" id="PTHR33675">
    <property type="entry name" value="NUCLEAR RECEPTOR FAMILY 2 GROUP C PROTEIN"/>
    <property type="match status" value="1"/>
</dbReference>
<reference evidence="2 3" key="1">
    <citation type="submission" date="2018-06" db="EMBL/GenBank/DDBJ databases">
        <title>The Genome of Cuscuta australis (Dodder) Provides Insight into the Evolution of Plant Parasitism.</title>
        <authorList>
            <person name="Liu H."/>
        </authorList>
    </citation>
    <scope>NUCLEOTIDE SEQUENCE [LARGE SCALE GENOMIC DNA]</scope>
    <source>
        <strain evidence="3">cv. Yunnan</strain>
        <tissue evidence="2">Vines</tissue>
    </source>
</reference>
<evidence type="ECO:0000256" key="1">
    <source>
        <dbReference type="SAM" id="MobiDB-lite"/>
    </source>
</evidence>
<name>A0A328DMT3_9ASTE</name>
<dbReference type="PANTHER" id="PTHR33675:SF1">
    <property type="entry name" value="HOLOCARBOXYLASE SYNTHETASE"/>
    <property type="match status" value="1"/>
</dbReference>
<comment type="caution">
    <text evidence="2">The sequence shown here is derived from an EMBL/GenBank/DDBJ whole genome shotgun (WGS) entry which is preliminary data.</text>
</comment>
<evidence type="ECO:0008006" key="4">
    <source>
        <dbReference type="Google" id="ProtNLM"/>
    </source>
</evidence>
<proteinExistence type="predicted"/>
<feature type="compositionally biased region" description="Basic and acidic residues" evidence="1">
    <location>
        <begin position="212"/>
        <end position="225"/>
    </location>
</feature>
<dbReference type="EMBL" id="NQVE01000119">
    <property type="protein sequence ID" value="RAL46987.1"/>
    <property type="molecule type" value="Genomic_DNA"/>
</dbReference>
<dbReference type="AlphaFoldDB" id="A0A328DMT3"/>
<feature type="compositionally biased region" description="Low complexity" evidence="1">
    <location>
        <begin position="195"/>
        <end position="208"/>
    </location>
</feature>
<feature type="region of interest" description="Disordered" evidence="1">
    <location>
        <begin position="187"/>
        <end position="225"/>
    </location>
</feature>
<accession>A0A328DMT3</accession>
<dbReference type="PIRSF" id="PIRSF009193">
    <property type="entry name" value="UCP009193"/>
    <property type="match status" value="1"/>
</dbReference>
<sequence>MGKKRKSLATSLDEVDRTMYSSFCSAANSLSQLYTQSMNQQKLSFQAGEREGLDKLYQWILRLQDGGSRVTTVDILNHLQAELSYGEEQSVSPRPPPHTSPHSQPMHVTNTASLASTALPSGAVQGGVRADHYYEQQSKNNVFSNALSSPIRRSLQNYHLARGDCYYSSSHDHPPANVVIIKNGEPNLQHQNRDSNYNNSSNNGYNSNDTSMDMHAESPVHEAPY</sequence>
<evidence type="ECO:0000313" key="3">
    <source>
        <dbReference type="Proteomes" id="UP000249390"/>
    </source>
</evidence>
<organism evidence="2 3">
    <name type="scientific">Cuscuta australis</name>
    <dbReference type="NCBI Taxonomy" id="267555"/>
    <lineage>
        <taxon>Eukaryota</taxon>
        <taxon>Viridiplantae</taxon>
        <taxon>Streptophyta</taxon>
        <taxon>Embryophyta</taxon>
        <taxon>Tracheophyta</taxon>
        <taxon>Spermatophyta</taxon>
        <taxon>Magnoliopsida</taxon>
        <taxon>eudicotyledons</taxon>
        <taxon>Gunneridae</taxon>
        <taxon>Pentapetalae</taxon>
        <taxon>asterids</taxon>
        <taxon>lamiids</taxon>
        <taxon>Solanales</taxon>
        <taxon>Convolvulaceae</taxon>
        <taxon>Cuscuteae</taxon>
        <taxon>Cuscuta</taxon>
        <taxon>Cuscuta subgen. Grammica</taxon>
        <taxon>Cuscuta sect. Cleistogrammica</taxon>
    </lineage>
</organism>
<dbReference type="Proteomes" id="UP000249390">
    <property type="component" value="Unassembled WGS sequence"/>
</dbReference>
<keyword evidence="3" id="KW-1185">Reference proteome</keyword>
<feature type="region of interest" description="Disordered" evidence="1">
    <location>
        <begin position="86"/>
        <end position="107"/>
    </location>
</feature>
<protein>
    <recommendedName>
        <fullName evidence="4">Holocarboxylase synthetase</fullName>
    </recommendedName>
</protein>